<evidence type="ECO:0000313" key="2">
    <source>
        <dbReference type="Proteomes" id="UP000183371"/>
    </source>
</evidence>
<reference evidence="2" key="1">
    <citation type="submission" date="2016-10" db="EMBL/GenBank/DDBJ databases">
        <authorList>
            <person name="Varghese N."/>
            <person name="Submissions S."/>
        </authorList>
    </citation>
    <scope>NUCLEOTIDE SEQUENCE [LARGE SCALE GENOMIC DNA]</scope>
    <source>
        <strain evidence="2">DSM 17465</strain>
    </source>
</reference>
<keyword evidence="2" id="KW-1185">Reference proteome</keyword>
<evidence type="ECO:0000313" key="1">
    <source>
        <dbReference type="EMBL" id="SFU02499.1"/>
    </source>
</evidence>
<organism evidence="1 2">
    <name type="scientific">Pseudovibrio denitrificans</name>
    <dbReference type="NCBI Taxonomy" id="258256"/>
    <lineage>
        <taxon>Bacteria</taxon>
        <taxon>Pseudomonadati</taxon>
        <taxon>Pseudomonadota</taxon>
        <taxon>Alphaproteobacteria</taxon>
        <taxon>Hyphomicrobiales</taxon>
        <taxon>Stappiaceae</taxon>
        <taxon>Pseudovibrio</taxon>
    </lineage>
</organism>
<name>A0A1I7CSY3_9HYPH</name>
<dbReference type="Proteomes" id="UP000183371">
    <property type="component" value="Unassembled WGS sequence"/>
</dbReference>
<accession>A0A1I7CSY3</accession>
<gene>
    <name evidence="1" type="ORF">SAMN05444141_106384</name>
</gene>
<protein>
    <submittedName>
        <fullName evidence="1">Uncharacterized protein</fullName>
    </submittedName>
</protein>
<dbReference type="AlphaFoldDB" id="A0A1I7CSY3"/>
<proteinExistence type="predicted"/>
<dbReference type="EMBL" id="FPBD01000006">
    <property type="protein sequence ID" value="SFU02499.1"/>
    <property type="molecule type" value="Genomic_DNA"/>
</dbReference>
<sequence>MQLGQSTFAPTQGECAAPVVCLASMETDGSYARTPTVRTLSAAVIPFEVLEGSTTAGVLHCFSIGKRLLDAGGHLNCPREGGYG</sequence>